<feature type="compositionally biased region" description="Low complexity" evidence="1">
    <location>
        <begin position="389"/>
        <end position="401"/>
    </location>
</feature>
<proteinExistence type="predicted"/>
<evidence type="ECO:0000256" key="1">
    <source>
        <dbReference type="SAM" id="MobiDB-lite"/>
    </source>
</evidence>
<feature type="compositionally biased region" description="Acidic residues" evidence="1">
    <location>
        <begin position="372"/>
        <end position="388"/>
    </location>
</feature>
<protein>
    <submittedName>
        <fullName evidence="2">Uncharacterized protein</fullName>
    </submittedName>
</protein>
<feature type="region of interest" description="Disordered" evidence="1">
    <location>
        <begin position="369"/>
        <end position="442"/>
    </location>
</feature>
<reference evidence="2" key="1">
    <citation type="submission" date="2021-01" db="EMBL/GenBank/DDBJ databases">
        <authorList>
            <person name="Corre E."/>
            <person name="Pelletier E."/>
            <person name="Niang G."/>
            <person name="Scheremetjew M."/>
            <person name="Finn R."/>
            <person name="Kale V."/>
            <person name="Holt S."/>
            <person name="Cochrane G."/>
            <person name="Meng A."/>
            <person name="Brown T."/>
            <person name="Cohen L."/>
        </authorList>
    </citation>
    <scope>NUCLEOTIDE SEQUENCE</scope>
    <source>
        <strain evidence="2">PLY429</strain>
    </source>
</reference>
<dbReference type="AlphaFoldDB" id="A0A7S1SK97"/>
<organism evidence="2">
    <name type="scientific">Tetraselmis chuii</name>
    <dbReference type="NCBI Taxonomy" id="63592"/>
    <lineage>
        <taxon>Eukaryota</taxon>
        <taxon>Viridiplantae</taxon>
        <taxon>Chlorophyta</taxon>
        <taxon>core chlorophytes</taxon>
        <taxon>Chlorodendrophyceae</taxon>
        <taxon>Chlorodendrales</taxon>
        <taxon>Chlorodendraceae</taxon>
        <taxon>Tetraselmis</taxon>
    </lineage>
</organism>
<sequence>VGPPWCLPGTYTFAYTLQVESPDDGVPEAALSATADRSVVVEWRQVIRVELRLFLSAPGVENNNDTQRVIRDALPNVLIEAARLAAVSLGVTNVPVTTVSMAEEEDSTAEVDGGAGGRLMMTTVFMLHVASPALMLWARDGTTTVPTAAATAEALKEELTGEGAAALLRRSAEALHAETAHIMSAVDWEATEVEASLGAHSPPLDWRSGKYAALVAEVRRAEARLGAAWVRLGDVSAGEEARSLGSSVAADLALEARTEAVFEELRAMDGMVAEMEAELAEGLREMLPPGWFEEQPERVSALLGVMDDLDGSQAAVLERLQSVVPNRPGGQYVGSEAAADPSSLPYNHPIFTVPNAHKMYRVEFTLTTNDTGAEEEEHSDDSDDDLSEDGTAAASGSGVAGRRMMLQQREAVTEGDAVPTTSESDSGKDETGTGGVTLNTRTTGQWSGYPIVKARPAEKMKEVNSPRPRWFGASPGSNALLGGVQLHMTRRPVDYAPCENLRVDSETGIKQSSHAFLIGGGLRFRDFATTCSALYSARGEDAYKE</sequence>
<evidence type="ECO:0000313" key="2">
    <source>
        <dbReference type="EMBL" id="CAD9201464.1"/>
    </source>
</evidence>
<dbReference type="EMBL" id="HBGG01007433">
    <property type="protein sequence ID" value="CAD9201464.1"/>
    <property type="molecule type" value="Transcribed_RNA"/>
</dbReference>
<gene>
    <name evidence="2" type="ORF">TCHU04912_LOCUS3697</name>
</gene>
<accession>A0A7S1SK97</accession>
<feature type="non-terminal residue" evidence="2">
    <location>
        <position position="1"/>
    </location>
</feature>
<name>A0A7S1SK97_9CHLO</name>